<dbReference type="InterPro" id="IPR014001">
    <property type="entry name" value="Helicase_ATP-bd"/>
</dbReference>
<dbReference type="Pfam" id="PF00078">
    <property type="entry name" value="RVT_1"/>
    <property type="match status" value="1"/>
</dbReference>
<dbReference type="EMBL" id="LSRX01000125">
    <property type="protein sequence ID" value="OLQ08066.1"/>
    <property type="molecule type" value="Genomic_DNA"/>
</dbReference>
<dbReference type="GO" id="GO:0004523">
    <property type="term" value="F:RNA-DNA hybrid ribonuclease activity"/>
    <property type="evidence" value="ECO:0007669"/>
    <property type="project" value="InterPro"/>
</dbReference>
<keyword evidence="1" id="KW-0547">Nucleotide-binding</keyword>
<dbReference type="CDD" id="cd18791">
    <property type="entry name" value="SF2_C_RHA"/>
    <property type="match status" value="1"/>
</dbReference>
<evidence type="ECO:0000256" key="5">
    <source>
        <dbReference type="ARBA" id="ARBA00060772"/>
    </source>
</evidence>
<evidence type="ECO:0000256" key="4">
    <source>
        <dbReference type="ARBA" id="ARBA00022884"/>
    </source>
</evidence>
<evidence type="ECO:0000256" key="1">
    <source>
        <dbReference type="ARBA" id="ARBA00022741"/>
    </source>
</evidence>
<comment type="similarity">
    <text evidence="5">Belongs to the DExH box helicase family.</text>
</comment>
<dbReference type="GO" id="GO:0003723">
    <property type="term" value="F:RNA binding"/>
    <property type="evidence" value="ECO:0007669"/>
    <property type="project" value="UniProtKB-KW"/>
</dbReference>
<evidence type="ECO:0000259" key="10">
    <source>
        <dbReference type="PROSITE" id="PS51192"/>
    </source>
</evidence>
<accession>A0A1Q9EKV0</accession>
<feature type="domain" description="RNase H type-1" evidence="9">
    <location>
        <begin position="4119"/>
        <end position="4273"/>
    </location>
</feature>
<dbReference type="PROSITE" id="PS50878">
    <property type="entry name" value="RT_POL"/>
    <property type="match status" value="1"/>
</dbReference>
<dbReference type="PROSITE" id="PS50096">
    <property type="entry name" value="IQ"/>
    <property type="match status" value="6"/>
</dbReference>
<dbReference type="Gene3D" id="2.130.10.30">
    <property type="entry name" value="Regulator of chromosome condensation 1/beta-lactamase-inhibitor protein II"/>
    <property type="match status" value="6"/>
</dbReference>
<feature type="compositionally biased region" description="Basic and acidic residues" evidence="7">
    <location>
        <begin position="269"/>
        <end position="285"/>
    </location>
</feature>
<dbReference type="PROSITE" id="PS50879">
    <property type="entry name" value="RNASE_H_1"/>
    <property type="match status" value="1"/>
</dbReference>
<evidence type="ECO:0000259" key="9">
    <source>
        <dbReference type="PROSITE" id="PS50879"/>
    </source>
</evidence>
<feature type="domain" description="Helicase C-terminal" evidence="11">
    <location>
        <begin position="540"/>
        <end position="753"/>
    </location>
</feature>
<dbReference type="PANTHER" id="PTHR18934:SF145">
    <property type="entry name" value="ATP-DEPENDENT RNA HELICASE DHX57-RELATED"/>
    <property type="match status" value="1"/>
</dbReference>
<dbReference type="OrthoDB" id="425551at2759"/>
<dbReference type="FunFam" id="3.40.50.300:FF:000526">
    <property type="entry name" value="DExH-box ATP-dependent RNA helicase DExH3"/>
    <property type="match status" value="1"/>
</dbReference>
<proteinExistence type="inferred from homology"/>
<dbReference type="GO" id="GO:0005524">
    <property type="term" value="F:ATP binding"/>
    <property type="evidence" value="ECO:0007669"/>
    <property type="project" value="UniProtKB-KW"/>
</dbReference>
<feature type="compositionally biased region" description="Basic and acidic residues" evidence="7">
    <location>
        <begin position="593"/>
        <end position="605"/>
    </location>
</feature>
<keyword evidence="2" id="KW-0378">Hydrolase</keyword>
<keyword evidence="12" id="KW-0347">Helicase</keyword>
<feature type="coiled-coil region" evidence="6">
    <location>
        <begin position="2764"/>
        <end position="2798"/>
    </location>
</feature>
<dbReference type="SUPFAM" id="SSF53098">
    <property type="entry name" value="Ribonuclease H-like"/>
    <property type="match status" value="1"/>
</dbReference>
<dbReference type="GO" id="GO:0004386">
    <property type="term" value="F:helicase activity"/>
    <property type="evidence" value="ECO:0007669"/>
    <property type="project" value="UniProtKB-KW"/>
</dbReference>
<comment type="caution">
    <text evidence="12">The sequence shown here is derived from an EMBL/GenBank/DDBJ whole genome shotgun (WGS) entry which is preliminary data.</text>
</comment>
<dbReference type="Gene3D" id="3.30.420.10">
    <property type="entry name" value="Ribonuclease H-like superfamily/Ribonuclease H"/>
    <property type="match status" value="1"/>
</dbReference>
<sequence>MSLPFGKEASKPKDKIAAEIRSTPETAQFDLAGYDDPQVKTLVKEAFGTPLQTKGSMIRVTFVVGGGKAVRAKYSESLARALGLALQDQGFSQVETGGAANAASGRAETLLEASARVVAAPFDAFTKEVTTWLRSADTGRLEALQSFLGEAAEELEATEKAYRLGQQVSEARSRRYDELGGFEHVAECRQWLQHAGETAGPSSHAVAGASDGATLSLESPALVQLQEAAVPEAPGAPGAGDLADDDDAWLQSRLQKTRHESAKLQAELSAEKPLQKTRESLPAHGQREAIQKAVGESQVVVIEGDTGCGKSTQVPQYIFEDWLKKGQAGAASIIMTQPRRISAIGVADRIASEMNTGLGDLVGYSIRLEAKRSARTKILVCTTGVLLRRLENDELLRNVTHVIVDECHERDLDTDFLLIVLRDLLPKRPNLRIVLMSATINAQIFKDYFQGSQSISIPGRTFPVTSYYLEHALMHTNFVIEPGSEYCRKDVEPQMDYHEEEELRQAYEKPENADLVGTKLPRHVLQQLHRVDPEKINFELVAQVVRHIHTQVDPCKEGKSPGAILVFVPGLSEIKKAMRCLEEEMSGSKGKAKGKDSFEKGDRGKGKATGPSVTREGLWLLPLHSMISVADQRLVFKRPPSGARKVVITTNIAETSITIDDVEYVVDCGRHKQTKYDPQNRISMLVDCVETKANAKQRRGRAGPARLQLQSRNPRTVTLTANLDEEIATFRHRAQAALAVGRSRLLDSSGSLLDGYRTINDAKVQNGDSLTLHRSRVQISSSDNAFAAILGDGSVVTWGTADESALPYQLNNVHQVLANRRAFAAILADGSVATWGSAHCGGDSSAVQDQLKTVQQLQASHNAFAAILADGSVVTWGHAGFGGDCSAVQDQLKNVQQIQASANAFAAILVDGSVVTWGQAGFGGDCSAVQDQLRNVQQIKANANAFAAILVDGSVVTWGPAAFGGDCSAVRSQLKTVQQIQASLFAFAAILCDGAVLAWGDCDLGGDSRPVQHQLKDVQQIQACSGAFAAVLADGSVVTWGDADSGGDCTDVQDQLKNVHHIVASSGAFAAILDDGSVVTWGDAFSGGDSSAVHDHLKDVQHVQASQNAFAAILADGSVVTWGSDCYGGDSTHVQHQLRNVQQIQASRKAFAAILADGSIVTWGSAVPAGEISVLQEIATFRHRAQAALAVGRSRLLDSSGSLLDGYRTINDAKVQNGDSLTLHRSRVQISSSDNAFAAILGDGSVVTWGIADESALPCQLNNVYQVLANRRAFAAILADGSVVTWGSAHCGGDSSAVQDQLKNVQQVQASRSAFAAILADGSVVTWGYADDGGDSSTVRDQLKHVQQIQAAASAFAAILVDGSAVSWGRAGLGGDCSAVQDQLKNVQQIQAAPHAFAAILADGSVVSWGQPLVGGDSSAVQDQLKTVQQIQACRFAFAAILADGAVVTWGDEAFSAGDSSVVQDQLKNVQHIQASSSAFAAILDDGSVVTWGALACGGDSRAVQGQLTAVQQIQSTEAAFAALLADGSVVTWGDALAGGDSSNVGDRLKDVQQIHASQSGFAAILADGSVVTWGQASFGGRVKPGVCYHMLNVRKWRRLEDFERPEMLRPLLNAASYSSAKADLQLHQIDLDLADQWVSSRARWWAVLLPRGLPILQLQRWPALSPPLSVHDVIPEWPVWPAVDEADLKWSVQEVDAYNDPTLGSDSRVLAASGQAPVALHSWGNALRPCPCGCRSKPFSIEGLRAQGLKGIGVPSQNHTGMRFLHPQEAGFLNSLPPSIVYTVPPRAALCLVGQLTAPLQAVWVYATVLQTVAPCFGGTVTDPATELSRFKSQLLQQRQDHWLLPSMLSGGTLSLRDAAGLRTEAASGPVTVQQLICAETALLPPGFKLKVLLQGRTLPKSAKLAFAPHGPVYQLQVQRKTAASDHCCLPVTVAPAGSSGSTSYSAGLLPAHPPALPVPDCPAPLSHPLEALRTATATDFAMWYGIHLWTGSSFASHGFRLVPPCAAETLLQLLGEDFSLAPNAAPILPQGPSVLIPFASEGHWALLVLISGPAGVEATLWDGVPGRCASVARQLARIFCHLDQAALLSFNEAHHWLQQEPGTCGAYVIAHAAALVLGNPDPTVLVWAADFLVKFPPHLSGLCGQGGLSTEQDKELQVLLASKGVPQDEVANRVQAAVAKVGAGPIGLALQQRNPWQALKTCASKPHCMFKWVHSDELQTHVERRAQAKFGTEIPKARAKKSKVAKRPIQAPLHIDPAQLRLSPGSFTATSGAPLGQLSFDEVQAQATGICFCSVEQALPFAAHGRNLSVDPLVLVTTAEIPEEQAGKARLTPVRYPAIFTPTQEAVLVTGTLVQLGDDSVQLASADIAEIEHLDTMVCKLCLYKDETTLSWEKLTAAPIRHLLQQLPALQVCRDPACNQTCPAFHAAVDEVVEQLFLDIWSRQWCRMNGSRAQAKDADFFQAYIRVPASAIQHLFRASGCGLYFEPRAADGSGPHVAWSVVWLPGQSSTQAQHALRTTEKAIALARLGCKYGLRTKEADEQVVFEALRPQHQFMKIRVQAHYRLHPLPHGLQRPALVQLLKQWGWSCKPLQPDRGDSVGAAWLVGAAEDPPAPALSLGSDFVLATKVRDVGGAARSQLQSVYASARTKKAILLDDDPDLCPDPWAGGHDPWSTAKSATATSQQAATSSSVAVTKLSQIQADLKQDLHDIVRKELDEHQATGPPPGLSEHDQRLHQLEVGLTELRHQNTKFEGWFQNFGTKVADQAQQLEGLTSTVAEQRRELAQVKTEVKASIQTAVLGMQNEISTQMSAQLAGQMEQIQALFAKKSGPLLHFCLRFAVLFFAAFGTLADAARGLSPSTSELPCDRVRQALPDNLYFGPAAFRFGEAAHPGPADLFHISVSNPSGLRNKESLYSDWGEGVHCFAETQLSAVTLPGSKAQFRMLAKSMGRQARTVAGAPAPLRTNSQWAGSWTGVLQVSDFPCTHFQLPWPSGLYETGRLVLATHYRCQVPLTIATVYGYAPGNTWPKAKADTDCMLSFLTRELVLGSRGFRVICGDFNHAFDGLDQCAIWRHHGWIELQCLAERLWGTQPKPTCKAATRHDYIWLSPEAAACLVQASVLDVFQEHSTLIAGFALPGPTVSEHTWPLPSEIQWKHVNVDAWHRMGDHAPVASPSSTQWFAGFSHAVERSLCGFVPDMHGNHIPTACFGRAKRLQPQTGRPVCKIPKPSRPGEEIRQHDGLCAEVTRWFQQLRRLQSLVHALRAGSTAPSALEYRSSLWSSICAARGFRGGFLQWWPTRPHRLVGCPALLSRMIPDLHAARCIFEDFRCNFRSLESWHLQNRSKILQSKYDASMTQLFHELRDPAPDQVDTLTVSREYAILALSPSGDQLHLDSSLDLRGVSTWTVDGTSVDLTSDGDDVCTLSTAIDGVPERLEQTQVLSAVSDLHHEFKSLWASRWQKHATHSASHWQRFLDFAAAFLPRSSISLPAITSDAWIRAVRRFKPRAARGPDGWAKQDLLQMPSARIDQLIAFLTELEADSRPWPLQMITGFVCLLCKNNGRADVHGFRPICLYSIIYRTWAGLRSRQILRSLRSQLPDELHGFVPGREATTVWYSIQAEIELAIQGDAPLLGLSTDIVKCFNNLPRLPLLAVAARAGVPTSVLNPWAAFLQNTERRFLIRGQVSMPIQSSSGFPEGCPLSPLAMLLADLAYHVYMRALAPQVRALSYVDNLANLAATPAGLATGYHATHCFMDLLDLELDQPKTYAWATKPADRRVLKALGPTVLEHARELGGFLTFGPRTRNAALVDRCDALAPLWSALRRSRAPIHLKIRALPNKCWSQALHGISGCSLATDRLSQLRAQATGALRLRPGGVSSLLRLSIAQPMTADPGFFQLWTCVCDVRRMAQKINGFVCLWRSFMTFFDGRQLPGPFTKLLHVLSQIGWSIQRPPLVVDHDGLVHSLLVAPKALLRNRLEHGWLRYVAHEHRHRHTMQDLTGIEPSLLHADDHSLTPVDAARLASLRAGAFIFGQQQAKFDLTQTGFCDHCQVPDDAHHQVCDCPRFAHIRRPYQWVCERWSALSMCFTHHLLPPLNPHMPLLRSLLHNLPDASGIFFSAGVGVGWQHLFTDGSCIDPGCSELALASWGVIHAASAMPIACGHVPGLLQTAPRAEIWAVIAAARWALRHRLPCMVWSDCKHVVDSVAELQDGSLLDHCADDDLWSTLAELLHQLDISHFLVRHVPSHLDPGLTEDPFEDWVAVNNNHADTLAVVTNNSRPAEFASAYQAAVDFHRTTLEEQRALTAIYLGIAAATDKRQSRNSLEEDMQEAAVPTQLRPVHRRCDLEEVLPIGWREFVLQMSSDLPSDFIVNVCQALFVQDAQAAHAYTISWLELVFLFHVLGGIDYPVPGPHGGWISSTTVAFLPAPPTVAGVPLDSLCLRVSLMGLGHPAKFLAKDLGLEHEPAEASAHAVGSTNEKHANCRRDSEAEQEAAIQRIQAAQHGVAIRRAAEAQDQESVVSEEEQRRVWAATKIQSVHRGRTCRQQLPTNNGIAVAAAVDQEEESAIRRIQAAQRAWASRQQVIAEQDLWAEAHHQELAPEKSSDSSRDVAALKIQALQRGCSCRQQLAAERLVEENRAAAALRIQSLQRGHACRQQLAAERAVEESRAAAVLKIQSLQRGCACRRQLAAERALQESRAAAALKIQSLQRGRSCRRQAGDLREERAEQRRELAAAKIQALQRGRLCRLQIVEQKKQAAKAKAKAAAKAKPFAPAPSSSKKSQTGRLASPPPTKALPARRSGSRQRTPTKAKTPSFGKNPRSAPSPAAPRAKAKASPSTPRSPQQALSEPRAAPVKEPKRLLGCQQLALAIGWSASTIQVGAGVLLHLSGSLDEATTVQEAGLKNGDELTYQVRRVLLCDNPGAFAAILSDGSVVTWGHAGFGGESTSVQPKLKSVREIQSCFSAFAAILGDGSVVTWGHVQYGGDSSTVQSQLKNVQRIAATDRAFAAILLDGSVVTWGDATSGGDSSVVQHQLKAVQKIRASKNAFAAILSDGSVVTWGHGFRGGDSSPVQDRLKNVQQIQSSHRAFAAILANGSVVTWGDVMHGGDSSLVQERLRHVQQIQASTNGFAAICADGSVVTWGASDSNPVQERLKHVHQIQANLHSFAAILEGGSVVCWGMVAGGDSSAVQDRLTNVREIQAALCGDGSVVTWGDATYGGDSHGVQDQLRHVHRIKAAEKAFAAILADGSVVTWGHARSGGDSSSVQERLKNVEQISGCYNAFAAILGDGSIVTWGDPIHGGLESIVRLKSELRSMRLCQQYMRKLAKDAWLREMAAVKIQACYRRYRRRRTQVASKSGLARGPPAQEAAILPATPPASVRSRMVKVAVRAARVSNTSASWKHVQKLRKQARKQWEQRRIHEALSGDWEQVRKLRTTRNVGWDVHYAENQPEGEAHQSIHEHLQGIYETGVKLPELEPWTGEARAFTEQELLDAISAGHRGKAVGPDRTSHELLQGICNAPGGLGHLLEFYNGILCTAQIPSDWNRAIMVVIPKVAYPESPGELRPLAMGSAAAKVCCRMLLTRSEPLISLVALNNAVGKDGSAATSCLW</sequence>
<feature type="region of interest" description="Disordered" evidence="7">
    <location>
        <begin position="4757"/>
        <end position="4850"/>
    </location>
</feature>
<dbReference type="SMART" id="SM00015">
    <property type="entry name" value="IQ"/>
    <property type="match status" value="8"/>
</dbReference>
<dbReference type="PROSITE" id="PS51192">
    <property type="entry name" value="HELICASE_ATP_BIND_1"/>
    <property type="match status" value="1"/>
</dbReference>
<dbReference type="SUPFAM" id="SSF56219">
    <property type="entry name" value="DNase I-like"/>
    <property type="match status" value="1"/>
</dbReference>
<dbReference type="Gene3D" id="3.40.50.300">
    <property type="entry name" value="P-loop containing nucleotide triphosphate hydrolases"/>
    <property type="match status" value="2"/>
</dbReference>
<evidence type="ECO:0000256" key="2">
    <source>
        <dbReference type="ARBA" id="ARBA00022801"/>
    </source>
</evidence>
<evidence type="ECO:0000256" key="3">
    <source>
        <dbReference type="ARBA" id="ARBA00022840"/>
    </source>
</evidence>
<dbReference type="Proteomes" id="UP000186817">
    <property type="component" value="Unassembled WGS sequence"/>
</dbReference>
<evidence type="ECO:0000256" key="6">
    <source>
        <dbReference type="SAM" id="Coils"/>
    </source>
</evidence>
<dbReference type="InterPro" id="IPR001650">
    <property type="entry name" value="Helicase_C-like"/>
</dbReference>
<keyword evidence="13" id="KW-1185">Reference proteome</keyword>
<dbReference type="SMART" id="SM00490">
    <property type="entry name" value="HELICc"/>
    <property type="match status" value="1"/>
</dbReference>
<feature type="region of interest" description="Disordered" evidence="7">
    <location>
        <begin position="260"/>
        <end position="285"/>
    </location>
</feature>
<keyword evidence="3" id="KW-0067">ATP-binding</keyword>
<feature type="domain" description="Reverse transcriptase" evidence="8">
    <location>
        <begin position="3537"/>
        <end position="3785"/>
    </location>
</feature>
<dbReference type="InterPro" id="IPR000048">
    <property type="entry name" value="IQ_motif_EF-hand-BS"/>
</dbReference>
<feature type="region of interest" description="Disordered" evidence="7">
    <location>
        <begin position="583"/>
        <end position="611"/>
    </location>
</feature>
<dbReference type="PROSITE" id="PS51194">
    <property type="entry name" value="HELICASE_CTER"/>
    <property type="match status" value="1"/>
</dbReference>
<evidence type="ECO:0000256" key="7">
    <source>
        <dbReference type="SAM" id="MobiDB-lite"/>
    </source>
</evidence>
<dbReference type="CDD" id="cd17917">
    <property type="entry name" value="DEXHc_RHA-like"/>
    <property type="match status" value="1"/>
</dbReference>
<dbReference type="InterPro" id="IPR012337">
    <property type="entry name" value="RNaseH-like_sf"/>
</dbReference>
<dbReference type="InterPro" id="IPR002156">
    <property type="entry name" value="RNaseH_domain"/>
</dbReference>
<dbReference type="InterPro" id="IPR036397">
    <property type="entry name" value="RNaseH_sf"/>
</dbReference>
<dbReference type="SMART" id="SM00487">
    <property type="entry name" value="DEXDc"/>
    <property type="match status" value="1"/>
</dbReference>
<evidence type="ECO:0000313" key="12">
    <source>
        <dbReference type="EMBL" id="OLQ08066.1"/>
    </source>
</evidence>
<dbReference type="InterPro" id="IPR027417">
    <property type="entry name" value="P-loop_NTPase"/>
</dbReference>
<name>A0A1Q9EKV0_SYMMI</name>
<keyword evidence="6" id="KW-0175">Coiled coil</keyword>
<feature type="domain" description="Helicase ATP-binding" evidence="10">
    <location>
        <begin position="291"/>
        <end position="458"/>
    </location>
</feature>
<feature type="compositionally biased region" description="Low complexity" evidence="7">
    <location>
        <begin position="4815"/>
        <end position="4833"/>
    </location>
</feature>
<dbReference type="Pfam" id="PF00270">
    <property type="entry name" value="DEAD"/>
    <property type="match status" value="1"/>
</dbReference>
<gene>
    <name evidence="12" type="primary">DHX57</name>
    <name evidence="12" type="ORF">AK812_SmicGene8459</name>
</gene>
<evidence type="ECO:0000259" key="8">
    <source>
        <dbReference type="PROSITE" id="PS50878"/>
    </source>
</evidence>
<evidence type="ECO:0000313" key="13">
    <source>
        <dbReference type="Proteomes" id="UP000186817"/>
    </source>
</evidence>
<evidence type="ECO:0000259" key="11">
    <source>
        <dbReference type="PROSITE" id="PS51194"/>
    </source>
</evidence>
<dbReference type="InterPro" id="IPR036691">
    <property type="entry name" value="Endo/exonu/phosph_ase_sf"/>
</dbReference>
<dbReference type="SUPFAM" id="SSF50985">
    <property type="entry name" value="RCC1/BLIP-II"/>
    <property type="match status" value="5"/>
</dbReference>
<dbReference type="PANTHER" id="PTHR18934">
    <property type="entry name" value="ATP-DEPENDENT RNA HELICASE"/>
    <property type="match status" value="1"/>
</dbReference>
<dbReference type="InterPro" id="IPR011545">
    <property type="entry name" value="DEAD/DEAH_box_helicase_dom"/>
</dbReference>
<dbReference type="InterPro" id="IPR009091">
    <property type="entry name" value="RCC1/BLIP-II"/>
</dbReference>
<reference evidence="12 13" key="1">
    <citation type="submission" date="2016-02" db="EMBL/GenBank/DDBJ databases">
        <title>Genome analysis of coral dinoflagellate symbionts highlights evolutionary adaptations to a symbiotic lifestyle.</title>
        <authorList>
            <person name="Aranda M."/>
            <person name="Li Y."/>
            <person name="Liew Y.J."/>
            <person name="Baumgarten S."/>
            <person name="Simakov O."/>
            <person name="Wilson M."/>
            <person name="Piel J."/>
            <person name="Ashoor H."/>
            <person name="Bougouffa S."/>
            <person name="Bajic V.B."/>
            <person name="Ryu T."/>
            <person name="Ravasi T."/>
            <person name="Bayer T."/>
            <person name="Micklem G."/>
            <person name="Kim H."/>
            <person name="Bhak J."/>
            <person name="Lajeunesse T.C."/>
            <person name="Voolstra C.R."/>
        </authorList>
    </citation>
    <scope>NUCLEOTIDE SEQUENCE [LARGE SCALE GENOMIC DNA]</scope>
    <source>
        <strain evidence="12 13">CCMP2467</strain>
    </source>
</reference>
<keyword evidence="4" id="KW-0694">RNA-binding</keyword>
<protein>
    <submittedName>
        <fullName evidence="12">Putative ATP-dependent RNA helicase DHX57</fullName>
    </submittedName>
</protein>
<organism evidence="12 13">
    <name type="scientific">Symbiodinium microadriaticum</name>
    <name type="common">Dinoflagellate</name>
    <name type="synonym">Zooxanthella microadriatica</name>
    <dbReference type="NCBI Taxonomy" id="2951"/>
    <lineage>
        <taxon>Eukaryota</taxon>
        <taxon>Sar</taxon>
        <taxon>Alveolata</taxon>
        <taxon>Dinophyceae</taxon>
        <taxon>Suessiales</taxon>
        <taxon>Symbiodiniaceae</taxon>
        <taxon>Symbiodinium</taxon>
    </lineage>
</organism>
<feature type="compositionally biased region" description="Low complexity" evidence="7">
    <location>
        <begin position="4763"/>
        <end position="4777"/>
    </location>
</feature>
<dbReference type="InterPro" id="IPR000477">
    <property type="entry name" value="RT_dom"/>
</dbReference>
<dbReference type="SUPFAM" id="SSF52540">
    <property type="entry name" value="P-loop containing nucleoside triphosphate hydrolases"/>
    <property type="match status" value="1"/>
</dbReference>
<dbReference type="Pfam" id="PF00271">
    <property type="entry name" value="Helicase_C"/>
    <property type="match status" value="1"/>
</dbReference>